<organism evidence="2 3">
    <name type="scientific">Cylindrobasidium torrendii FP15055 ss-10</name>
    <dbReference type="NCBI Taxonomy" id="1314674"/>
    <lineage>
        <taxon>Eukaryota</taxon>
        <taxon>Fungi</taxon>
        <taxon>Dikarya</taxon>
        <taxon>Basidiomycota</taxon>
        <taxon>Agaricomycotina</taxon>
        <taxon>Agaricomycetes</taxon>
        <taxon>Agaricomycetidae</taxon>
        <taxon>Agaricales</taxon>
        <taxon>Marasmiineae</taxon>
        <taxon>Physalacriaceae</taxon>
        <taxon>Cylindrobasidium</taxon>
    </lineage>
</organism>
<protein>
    <recommendedName>
        <fullName evidence="1">F-box domain-containing protein</fullName>
    </recommendedName>
</protein>
<dbReference type="InterPro" id="IPR001810">
    <property type="entry name" value="F-box_dom"/>
</dbReference>
<feature type="domain" description="F-box" evidence="1">
    <location>
        <begin position="5"/>
        <end position="64"/>
    </location>
</feature>
<dbReference type="EMBL" id="KN880549">
    <property type="protein sequence ID" value="KIY66597.1"/>
    <property type="molecule type" value="Genomic_DNA"/>
</dbReference>
<gene>
    <name evidence="2" type="ORF">CYLTODRAFT_455210</name>
</gene>
<dbReference type="AlphaFoldDB" id="A0A0D7B7X2"/>
<accession>A0A0D7B7X2</accession>
<dbReference type="Proteomes" id="UP000054007">
    <property type="component" value="Unassembled WGS sequence"/>
</dbReference>
<evidence type="ECO:0000313" key="2">
    <source>
        <dbReference type="EMBL" id="KIY66597.1"/>
    </source>
</evidence>
<name>A0A0D7B7X2_9AGAR</name>
<dbReference type="Pfam" id="PF12937">
    <property type="entry name" value="F-box-like"/>
    <property type="match status" value="1"/>
</dbReference>
<keyword evidence="3" id="KW-1185">Reference proteome</keyword>
<reference evidence="2 3" key="1">
    <citation type="journal article" date="2015" name="Fungal Genet. Biol.">
        <title>Evolution of novel wood decay mechanisms in Agaricales revealed by the genome sequences of Fistulina hepatica and Cylindrobasidium torrendii.</title>
        <authorList>
            <person name="Floudas D."/>
            <person name="Held B.W."/>
            <person name="Riley R."/>
            <person name="Nagy L.G."/>
            <person name="Koehler G."/>
            <person name="Ransdell A.S."/>
            <person name="Younus H."/>
            <person name="Chow J."/>
            <person name="Chiniquy J."/>
            <person name="Lipzen A."/>
            <person name="Tritt A."/>
            <person name="Sun H."/>
            <person name="Haridas S."/>
            <person name="LaButti K."/>
            <person name="Ohm R.A."/>
            <person name="Kues U."/>
            <person name="Blanchette R.A."/>
            <person name="Grigoriev I.V."/>
            <person name="Minto R.E."/>
            <person name="Hibbett D.S."/>
        </authorList>
    </citation>
    <scope>NUCLEOTIDE SEQUENCE [LARGE SCALE GENOMIC DNA]</scope>
    <source>
        <strain evidence="2 3">FP15055 ss-10</strain>
    </source>
</reference>
<dbReference type="OrthoDB" id="2997050at2759"/>
<proteinExistence type="predicted"/>
<evidence type="ECO:0000259" key="1">
    <source>
        <dbReference type="Pfam" id="PF12937"/>
    </source>
</evidence>
<evidence type="ECO:0000313" key="3">
    <source>
        <dbReference type="Proteomes" id="UP000054007"/>
    </source>
</evidence>
<sequence length="387" mass="43251">MATTIASLPVEILAEIFASTQFNRLVLSDRARAEENTRAAIAVSQVCHQWRAVALGLPKLWANIAWGTHKAHRLGLVSAQIERCRGLPMLFNIVCPKDKSTQGLVHDSIAGHLRNAKHIFVKNCTTRILTTILTHDAPHLRSLHIEASSMIRLPAESRLPAKKFESLTKLMLVNVDIAFLNLICKAEIMGLGELQFPVHVFLHPFAPTLTSLVLFINVTATDPSPNSPLVLPVLKFLSFIVPLEMSVLLAINMPRLEQLRIRAYSKNSFTAFLASLPTSWALKPPTKLRILDIIIACPQEEHTVMQHSSSLELMLSVFSNISYMNWSGHTWDALMEFWGKRLGERGEDGKFNMPNLRGIELDKKESHATLVDVLAGQRPELSIVYKP</sequence>
<dbReference type="Gene3D" id="1.20.1280.50">
    <property type="match status" value="1"/>
</dbReference>